<dbReference type="EMBL" id="JAUJFL010000008">
    <property type="protein sequence ID" value="KAK2598446.1"/>
    <property type="molecule type" value="Genomic_DNA"/>
</dbReference>
<dbReference type="Proteomes" id="UP001265746">
    <property type="component" value="Unassembled WGS sequence"/>
</dbReference>
<keyword evidence="3" id="KW-1185">Reference proteome</keyword>
<dbReference type="AlphaFoldDB" id="A0AAD9S4Z4"/>
<accession>A0AAD9S4Z4</accession>
<comment type="caution">
    <text evidence="2">The sequence shown here is derived from an EMBL/GenBank/DDBJ whole genome shotgun (WGS) entry which is preliminary data.</text>
</comment>
<evidence type="ECO:0000313" key="3">
    <source>
        <dbReference type="Proteomes" id="UP001265746"/>
    </source>
</evidence>
<feature type="region of interest" description="Disordered" evidence="1">
    <location>
        <begin position="284"/>
        <end position="323"/>
    </location>
</feature>
<proteinExistence type="predicted"/>
<organism evidence="2 3">
    <name type="scientific">Phomopsis amygdali</name>
    <name type="common">Fusicoccum amygdali</name>
    <dbReference type="NCBI Taxonomy" id="1214568"/>
    <lineage>
        <taxon>Eukaryota</taxon>
        <taxon>Fungi</taxon>
        <taxon>Dikarya</taxon>
        <taxon>Ascomycota</taxon>
        <taxon>Pezizomycotina</taxon>
        <taxon>Sordariomycetes</taxon>
        <taxon>Sordariomycetidae</taxon>
        <taxon>Diaporthales</taxon>
        <taxon>Diaporthaceae</taxon>
        <taxon>Diaporthe</taxon>
    </lineage>
</organism>
<reference evidence="2" key="1">
    <citation type="submission" date="2023-06" db="EMBL/GenBank/DDBJ databases">
        <authorList>
            <person name="Noh H."/>
        </authorList>
    </citation>
    <scope>NUCLEOTIDE SEQUENCE</scope>
    <source>
        <strain evidence="2">DUCC20226</strain>
    </source>
</reference>
<evidence type="ECO:0000313" key="2">
    <source>
        <dbReference type="EMBL" id="KAK2598446.1"/>
    </source>
</evidence>
<name>A0AAD9S4Z4_PHOAM</name>
<protein>
    <submittedName>
        <fullName evidence="2">Uncharacterized protein</fullName>
    </submittedName>
</protein>
<evidence type="ECO:0000256" key="1">
    <source>
        <dbReference type="SAM" id="MobiDB-lite"/>
    </source>
</evidence>
<gene>
    <name evidence="2" type="ORF">N8I77_011861</name>
</gene>
<feature type="compositionally biased region" description="Acidic residues" evidence="1">
    <location>
        <begin position="284"/>
        <end position="315"/>
    </location>
</feature>
<sequence length="323" mass="37144">MAPYQMKAASRPRFLPVAGRTTLSGRITKQDRYASQKSHSFLSALTFRPKQDSLVVQTQIENQANEFPTQDADSVNGVLTFPVEQNPTLANFSFAAQATNFLLEKKCPFKLCEAIPKAGLRFPGETKGKRSILGRWENENKVAWALCVDMVYIDDVDDIDKNLVQKVVSPVFYKAAEMIENGYLWGLARREDITRGEGRRIWKRFLAKLWVESPMKWPQRLTQKQFSQFVSSLAEAHWAWTLQPRTDGREHGLLVKQISLFFQAADEADFPWANGGDVFLADEEDNEELDHEEQDCDEQDCDEQDCDEQDYDEQDYEAHDQEE</sequence>